<accession>A0AAQ4DTQ7</accession>
<protein>
    <recommendedName>
        <fullName evidence="4">Secreted protein</fullName>
    </recommendedName>
</protein>
<dbReference type="AlphaFoldDB" id="A0AAQ4DTQ7"/>
<gene>
    <name evidence="2" type="ORF">V5799_007368</name>
</gene>
<evidence type="ECO:0000313" key="2">
    <source>
        <dbReference type="EMBL" id="KAK8765847.1"/>
    </source>
</evidence>
<evidence type="ECO:0000313" key="3">
    <source>
        <dbReference type="Proteomes" id="UP001321473"/>
    </source>
</evidence>
<reference evidence="2 3" key="1">
    <citation type="journal article" date="2023" name="Arcadia Sci">
        <title>De novo assembly of a long-read Amblyomma americanum tick genome.</title>
        <authorList>
            <person name="Chou S."/>
            <person name="Poskanzer K.E."/>
            <person name="Rollins M."/>
            <person name="Thuy-Boun P.S."/>
        </authorList>
    </citation>
    <scope>NUCLEOTIDE SEQUENCE [LARGE SCALE GENOMIC DNA]</scope>
    <source>
        <strain evidence="2">F_SG_1</strain>
        <tissue evidence="2">Salivary glands</tissue>
    </source>
</reference>
<feature type="chain" id="PRO_5043031474" description="Secreted protein" evidence="1">
    <location>
        <begin position="26"/>
        <end position="79"/>
    </location>
</feature>
<dbReference type="Proteomes" id="UP001321473">
    <property type="component" value="Unassembled WGS sequence"/>
</dbReference>
<proteinExistence type="predicted"/>
<name>A0AAQ4DTQ7_AMBAM</name>
<comment type="caution">
    <text evidence="2">The sequence shown here is derived from an EMBL/GenBank/DDBJ whole genome shotgun (WGS) entry which is preliminary data.</text>
</comment>
<keyword evidence="1" id="KW-0732">Signal</keyword>
<dbReference type="EMBL" id="JARKHS020026956">
    <property type="protein sequence ID" value="KAK8765847.1"/>
    <property type="molecule type" value="Genomic_DNA"/>
</dbReference>
<evidence type="ECO:0008006" key="4">
    <source>
        <dbReference type="Google" id="ProtNLM"/>
    </source>
</evidence>
<organism evidence="2 3">
    <name type="scientific">Amblyomma americanum</name>
    <name type="common">Lone star tick</name>
    <dbReference type="NCBI Taxonomy" id="6943"/>
    <lineage>
        <taxon>Eukaryota</taxon>
        <taxon>Metazoa</taxon>
        <taxon>Ecdysozoa</taxon>
        <taxon>Arthropoda</taxon>
        <taxon>Chelicerata</taxon>
        <taxon>Arachnida</taxon>
        <taxon>Acari</taxon>
        <taxon>Parasitiformes</taxon>
        <taxon>Ixodida</taxon>
        <taxon>Ixodoidea</taxon>
        <taxon>Ixodidae</taxon>
        <taxon>Amblyomminae</taxon>
        <taxon>Amblyomma</taxon>
    </lineage>
</organism>
<evidence type="ECO:0000256" key="1">
    <source>
        <dbReference type="SAM" id="SignalP"/>
    </source>
</evidence>
<sequence>MSSVKLLSFALAAAIFLTVVGRSTGVPDPYGNAVIRRCPGICTINADGSSTGCSNGCKCISDGLYERVLTGPGTCWTNP</sequence>
<keyword evidence="3" id="KW-1185">Reference proteome</keyword>
<feature type="signal peptide" evidence="1">
    <location>
        <begin position="1"/>
        <end position="25"/>
    </location>
</feature>